<keyword evidence="5" id="KW-0597">Phosphoprotein</keyword>
<evidence type="ECO:0000256" key="3">
    <source>
        <dbReference type="ARBA" id="ARBA00010231"/>
    </source>
</evidence>
<dbReference type="PANTHER" id="PTHR22573:SF2">
    <property type="entry name" value="PHOSPHOGLUCOMUTASE"/>
    <property type="match status" value="1"/>
</dbReference>
<comment type="catalytic activity">
    <reaction evidence="1">
        <text>alpha-D-glucose 1-phosphate = alpha-D-glucose 6-phosphate</text>
        <dbReference type="Rhea" id="RHEA:23536"/>
        <dbReference type="ChEBI" id="CHEBI:58225"/>
        <dbReference type="ChEBI" id="CHEBI:58601"/>
        <dbReference type="EC" id="5.4.2.2"/>
    </reaction>
</comment>
<dbReference type="EC" id="5.4.2.2" evidence="4"/>
<comment type="cofactor">
    <cofactor evidence="2">
        <name>Mg(2+)</name>
        <dbReference type="ChEBI" id="CHEBI:18420"/>
    </cofactor>
</comment>
<dbReference type="Pfam" id="PF02880">
    <property type="entry name" value="PGM_PMM_III"/>
    <property type="match status" value="1"/>
</dbReference>
<comment type="similarity">
    <text evidence="3 9">Belongs to the phosphohexose mutase family.</text>
</comment>
<protein>
    <recommendedName>
        <fullName evidence="4">phosphoglucomutase (alpha-D-glucose-1,6-bisphosphate-dependent)</fullName>
        <ecNumber evidence="4">5.4.2.2</ecNumber>
    </recommendedName>
</protein>
<dbReference type="PANTHER" id="PTHR22573">
    <property type="entry name" value="PHOSPHOHEXOMUTASE FAMILY MEMBER"/>
    <property type="match status" value="1"/>
</dbReference>
<keyword evidence="14" id="KW-1185">Reference proteome</keyword>
<keyword evidence="6 9" id="KW-0479">Metal-binding</keyword>
<evidence type="ECO:0000256" key="7">
    <source>
        <dbReference type="ARBA" id="ARBA00022842"/>
    </source>
</evidence>
<dbReference type="InterPro" id="IPR005844">
    <property type="entry name" value="A-D-PHexomutase_a/b/a-I"/>
</dbReference>
<dbReference type="InterPro" id="IPR036900">
    <property type="entry name" value="A-D-PHexomutase_C_sf"/>
</dbReference>
<dbReference type="NCBIfam" id="NF005737">
    <property type="entry name" value="PRK07564.1-1"/>
    <property type="match status" value="1"/>
</dbReference>
<dbReference type="GO" id="GO:0004614">
    <property type="term" value="F:phosphoglucomutase activity"/>
    <property type="evidence" value="ECO:0007669"/>
    <property type="project" value="UniProtKB-EC"/>
</dbReference>
<dbReference type="Gene3D" id="3.40.120.10">
    <property type="entry name" value="Alpha-D-Glucose-1,6-Bisphosphate, subunit A, domain 3"/>
    <property type="match status" value="3"/>
</dbReference>
<comment type="caution">
    <text evidence="13">The sequence shown here is derived from an EMBL/GenBank/DDBJ whole genome shotgun (WGS) entry which is preliminary data.</text>
</comment>
<evidence type="ECO:0000256" key="2">
    <source>
        <dbReference type="ARBA" id="ARBA00001946"/>
    </source>
</evidence>
<proteinExistence type="inferred from homology"/>
<evidence type="ECO:0000256" key="6">
    <source>
        <dbReference type="ARBA" id="ARBA00022723"/>
    </source>
</evidence>
<evidence type="ECO:0000313" key="13">
    <source>
        <dbReference type="EMBL" id="MCK7614155.1"/>
    </source>
</evidence>
<dbReference type="InterPro" id="IPR045244">
    <property type="entry name" value="PGM"/>
</dbReference>
<accession>A0ABT0GZ90</accession>
<evidence type="ECO:0000259" key="10">
    <source>
        <dbReference type="Pfam" id="PF02878"/>
    </source>
</evidence>
<evidence type="ECO:0000256" key="1">
    <source>
        <dbReference type="ARBA" id="ARBA00000443"/>
    </source>
</evidence>
<dbReference type="InterPro" id="IPR005841">
    <property type="entry name" value="Alpha-D-phosphohexomutase_SF"/>
</dbReference>
<dbReference type="InterPro" id="IPR005845">
    <property type="entry name" value="A-D-PHexomutase_a/b/a-II"/>
</dbReference>
<evidence type="ECO:0000256" key="5">
    <source>
        <dbReference type="ARBA" id="ARBA00022553"/>
    </source>
</evidence>
<dbReference type="Pfam" id="PF02878">
    <property type="entry name" value="PGM_PMM_I"/>
    <property type="match status" value="1"/>
</dbReference>
<dbReference type="EMBL" id="JALNMJ010000013">
    <property type="protein sequence ID" value="MCK7614155.1"/>
    <property type="molecule type" value="Genomic_DNA"/>
</dbReference>
<feature type="domain" description="Alpha-D-phosphohexomutase alpha/beta/alpha" evidence="11">
    <location>
        <begin position="189"/>
        <end position="291"/>
    </location>
</feature>
<keyword evidence="8 13" id="KW-0413">Isomerase</keyword>
<sequence length="548" mass="58894">MTLLADPFTEIAVKPFPDQKPGTSGLRKKVARFQEPHYIETFVQAIFDTVPALKGGRLVLGGDGRYLNAEALQIILRMAAANGVRDILIGRDGILSTPAASHLIRLRGADAGIILSASHNPGGPGGDFGIKLNMENGGPASETVTRRLFERTRSLTSYKTLHHSDLDLSCPGQVKIGPARVEIVDPVADYADLMATQFDFEAIRRYAASGAGVVFDAMNAVTGPYAKEIFEQRLGFPEGTVWNGEPLTDFGGCHPDPTPVHAKALLEFMTSSDGPAFGAASDGDGDRNLVFGRGGPVSPSDSLALLTEHAHLVPAFRNGLTGVARSMPTSSAVDRVAEALELSVHETPTGWKFFGNLLDAGLVGLCGEESAGTGGAHIREKDGLWAVLFWLNILAVTGQTVEALLKAHWSRFGRTFYVRHDYEDLDQSLAQETIDHLAASVKRYAGVSLGGLQVKTADVFEYQDPVAGEVSKNQGLRFQFRNSERLILRLSGTGTSGATLRIYMERHETAAKTFGAPVATVLAPLRRAYKDLLALEDLFGRSKPDAVV</sequence>
<evidence type="ECO:0000259" key="11">
    <source>
        <dbReference type="Pfam" id="PF02879"/>
    </source>
</evidence>
<name>A0ABT0GZ90_9HYPH</name>
<reference evidence="13" key="1">
    <citation type="submission" date="2022-04" db="EMBL/GenBank/DDBJ databases">
        <title>Roseibium sp. CAU 1639 isolated from mud.</title>
        <authorList>
            <person name="Kim W."/>
        </authorList>
    </citation>
    <scope>NUCLEOTIDE SEQUENCE</scope>
    <source>
        <strain evidence="13">CAU 1639</strain>
    </source>
</reference>
<dbReference type="Pfam" id="PF02879">
    <property type="entry name" value="PGM_PMM_II"/>
    <property type="match status" value="1"/>
</dbReference>
<feature type="domain" description="Alpha-D-phosphohexomutase alpha/beta/alpha" evidence="12">
    <location>
        <begin position="304"/>
        <end position="412"/>
    </location>
</feature>
<organism evidence="13 14">
    <name type="scientific">Roseibium sediminicola</name>
    <dbReference type="NCBI Taxonomy" id="2933272"/>
    <lineage>
        <taxon>Bacteria</taxon>
        <taxon>Pseudomonadati</taxon>
        <taxon>Pseudomonadota</taxon>
        <taxon>Alphaproteobacteria</taxon>
        <taxon>Hyphomicrobiales</taxon>
        <taxon>Stappiaceae</taxon>
        <taxon>Roseibium</taxon>
    </lineage>
</organism>
<keyword evidence="7 9" id="KW-0460">Magnesium</keyword>
<dbReference type="InterPro" id="IPR005846">
    <property type="entry name" value="A-D-PHexomutase_a/b/a-III"/>
</dbReference>
<dbReference type="Gene3D" id="3.30.310.50">
    <property type="entry name" value="Alpha-D-phosphohexomutase, C-terminal domain"/>
    <property type="match status" value="1"/>
</dbReference>
<dbReference type="Pfam" id="PF24947">
    <property type="entry name" value="PGM1_C_vert_fung"/>
    <property type="match status" value="1"/>
</dbReference>
<dbReference type="RefSeq" id="WP_248156578.1">
    <property type="nucleotide sequence ID" value="NZ_JALNMJ010000013.1"/>
</dbReference>
<dbReference type="PRINTS" id="PR00509">
    <property type="entry name" value="PGMPMM"/>
</dbReference>
<gene>
    <name evidence="13" type="ORF">M0H32_18450</name>
</gene>
<dbReference type="InterPro" id="IPR016066">
    <property type="entry name" value="A-D-PHexomutase_CS"/>
</dbReference>
<feature type="domain" description="Alpha-D-phosphohexomutase alpha/beta/alpha" evidence="10">
    <location>
        <begin position="19"/>
        <end position="157"/>
    </location>
</feature>
<evidence type="ECO:0000256" key="4">
    <source>
        <dbReference type="ARBA" id="ARBA00012728"/>
    </source>
</evidence>
<dbReference type="Proteomes" id="UP001431221">
    <property type="component" value="Unassembled WGS sequence"/>
</dbReference>
<dbReference type="InterPro" id="IPR016055">
    <property type="entry name" value="A-D-PHexomutase_a/b/a-I/II/III"/>
</dbReference>
<evidence type="ECO:0000256" key="8">
    <source>
        <dbReference type="ARBA" id="ARBA00023235"/>
    </source>
</evidence>
<evidence type="ECO:0000256" key="9">
    <source>
        <dbReference type="RuleBase" id="RU004326"/>
    </source>
</evidence>
<dbReference type="SUPFAM" id="SSF53738">
    <property type="entry name" value="Phosphoglucomutase, first 3 domains"/>
    <property type="match status" value="3"/>
</dbReference>
<evidence type="ECO:0000259" key="12">
    <source>
        <dbReference type="Pfam" id="PF02880"/>
    </source>
</evidence>
<evidence type="ECO:0000313" key="14">
    <source>
        <dbReference type="Proteomes" id="UP001431221"/>
    </source>
</evidence>
<dbReference type="SUPFAM" id="SSF55957">
    <property type="entry name" value="Phosphoglucomutase, C-terminal domain"/>
    <property type="match status" value="1"/>
</dbReference>
<dbReference type="PROSITE" id="PS00710">
    <property type="entry name" value="PGM_PMM"/>
    <property type="match status" value="1"/>
</dbReference>